<evidence type="ECO:0000313" key="1">
    <source>
        <dbReference type="EMBL" id="MPC91919.1"/>
    </source>
</evidence>
<sequence>MQQKTKPEGVLVPYPHQDTWYYVVLGEITTLRSLFVSRQHSITFQHPSMHVTSSRPPNKAIEIFKNITTNV</sequence>
<proteinExistence type="predicted"/>
<evidence type="ECO:0000313" key="2">
    <source>
        <dbReference type="Proteomes" id="UP000324222"/>
    </source>
</evidence>
<reference evidence="1 2" key="1">
    <citation type="submission" date="2019-05" db="EMBL/GenBank/DDBJ databases">
        <title>Another draft genome of Portunus trituberculatus and its Hox gene families provides insights of decapod evolution.</title>
        <authorList>
            <person name="Jeong J.-H."/>
            <person name="Song I."/>
            <person name="Kim S."/>
            <person name="Choi T."/>
            <person name="Kim D."/>
            <person name="Ryu S."/>
            <person name="Kim W."/>
        </authorList>
    </citation>
    <scope>NUCLEOTIDE SEQUENCE [LARGE SCALE GENOMIC DNA]</scope>
    <source>
        <tissue evidence="1">Muscle</tissue>
    </source>
</reference>
<keyword evidence="2" id="KW-1185">Reference proteome</keyword>
<accession>A0A5B7JAT0</accession>
<dbReference type="AlphaFoldDB" id="A0A5B7JAT0"/>
<dbReference type="EMBL" id="VSRR010089466">
    <property type="protein sequence ID" value="MPC91919.1"/>
    <property type="molecule type" value="Genomic_DNA"/>
</dbReference>
<protein>
    <submittedName>
        <fullName evidence="1">Uncharacterized protein</fullName>
    </submittedName>
</protein>
<gene>
    <name evidence="1" type="ORF">E2C01_086982</name>
</gene>
<name>A0A5B7JAT0_PORTR</name>
<comment type="caution">
    <text evidence="1">The sequence shown here is derived from an EMBL/GenBank/DDBJ whole genome shotgun (WGS) entry which is preliminary data.</text>
</comment>
<organism evidence="1 2">
    <name type="scientific">Portunus trituberculatus</name>
    <name type="common">Swimming crab</name>
    <name type="synonym">Neptunus trituberculatus</name>
    <dbReference type="NCBI Taxonomy" id="210409"/>
    <lineage>
        <taxon>Eukaryota</taxon>
        <taxon>Metazoa</taxon>
        <taxon>Ecdysozoa</taxon>
        <taxon>Arthropoda</taxon>
        <taxon>Crustacea</taxon>
        <taxon>Multicrustacea</taxon>
        <taxon>Malacostraca</taxon>
        <taxon>Eumalacostraca</taxon>
        <taxon>Eucarida</taxon>
        <taxon>Decapoda</taxon>
        <taxon>Pleocyemata</taxon>
        <taxon>Brachyura</taxon>
        <taxon>Eubrachyura</taxon>
        <taxon>Portunoidea</taxon>
        <taxon>Portunidae</taxon>
        <taxon>Portuninae</taxon>
        <taxon>Portunus</taxon>
    </lineage>
</organism>
<dbReference type="Proteomes" id="UP000324222">
    <property type="component" value="Unassembled WGS sequence"/>
</dbReference>